<evidence type="ECO:0000313" key="4">
    <source>
        <dbReference type="Proteomes" id="UP000286716"/>
    </source>
</evidence>
<feature type="transmembrane region" description="Helical" evidence="2">
    <location>
        <begin position="50"/>
        <end position="72"/>
    </location>
</feature>
<keyword evidence="4" id="KW-1185">Reference proteome</keyword>
<dbReference type="EMBL" id="QHHU01000085">
    <property type="protein sequence ID" value="RSM36446.1"/>
    <property type="molecule type" value="Genomic_DNA"/>
</dbReference>
<dbReference type="AlphaFoldDB" id="A0A428W057"/>
<feature type="compositionally biased region" description="Basic and acidic residues" evidence="1">
    <location>
        <begin position="150"/>
        <end position="159"/>
    </location>
</feature>
<evidence type="ECO:0000256" key="2">
    <source>
        <dbReference type="SAM" id="Phobius"/>
    </source>
</evidence>
<comment type="caution">
    <text evidence="3">The sequence shown here is derived from an EMBL/GenBank/DDBJ whole genome shotgun (WGS) entry which is preliminary data.</text>
</comment>
<dbReference type="OrthoDB" id="8440251at2"/>
<dbReference type="Proteomes" id="UP000286716">
    <property type="component" value="Unassembled WGS sequence"/>
</dbReference>
<keyword evidence="2" id="KW-0812">Transmembrane</keyword>
<evidence type="ECO:0000256" key="1">
    <source>
        <dbReference type="SAM" id="MobiDB-lite"/>
    </source>
</evidence>
<proteinExistence type="predicted"/>
<accession>A0A428W057</accession>
<feature type="transmembrane region" description="Helical" evidence="2">
    <location>
        <begin position="92"/>
        <end position="110"/>
    </location>
</feature>
<protein>
    <submittedName>
        <fullName evidence="3">Uncharacterized protein</fullName>
    </submittedName>
</protein>
<keyword evidence="2" id="KW-1133">Transmembrane helix</keyword>
<feature type="region of interest" description="Disordered" evidence="1">
    <location>
        <begin position="150"/>
        <end position="170"/>
    </location>
</feature>
<dbReference type="RefSeq" id="WP_020640463.1">
    <property type="nucleotide sequence ID" value="NZ_QHHU01000085.1"/>
</dbReference>
<gene>
    <name evidence="3" type="ORF">DMA12_40145</name>
</gene>
<sequence length="176" mass="19014">MICNIVVGLSDVDEHDRRRLATALESGRSASPPPAVSAHRPRLRELSPKTMWLTAAVIAVLTAGAVVVLWWPATAGLNGAELVSARLDALKVGLSVAVGSGGVVALYLSWRRQHSTEADLDNRERALAHQQEVHAATMAHLDRVARATEHDAAERRLSEQPRQPASGGAIDRRIWC</sequence>
<organism evidence="3 4">
    <name type="scientific">Amycolatopsis balhimycina DSM 5908</name>
    <dbReference type="NCBI Taxonomy" id="1081091"/>
    <lineage>
        <taxon>Bacteria</taxon>
        <taxon>Bacillati</taxon>
        <taxon>Actinomycetota</taxon>
        <taxon>Actinomycetes</taxon>
        <taxon>Pseudonocardiales</taxon>
        <taxon>Pseudonocardiaceae</taxon>
        <taxon>Amycolatopsis</taxon>
    </lineage>
</organism>
<name>A0A428W057_AMYBA</name>
<reference evidence="3 4" key="1">
    <citation type="submission" date="2018-05" db="EMBL/GenBank/DDBJ databases">
        <title>Evolution of GPA BGCs.</title>
        <authorList>
            <person name="Waglechner N."/>
            <person name="Wright G.D."/>
        </authorList>
    </citation>
    <scope>NUCLEOTIDE SEQUENCE [LARGE SCALE GENOMIC DNA]</scope>
    <source>
        <strain evidence="3 4">DSM 5908</strain>
    </source>
</reference>
<keyword evidence="2" id="KW-0472">Membrane</keyword>
<evidence type="ECO:0000313" key="3">
    <source>
        <dbReference type="EMBL" id="RSM36446.1"/>
    </source>
</evidence>